<feature type="transmembrane region" description="Helical" evidence="1">
    <location>
        <begin position="127"/>
        <end position="146"/>
    </location>
</feature>
<feature type="domain" description="DUF6533" evidence="2">
    <location>
        <begin position="28"/>
        <end position="70"/>
    </location>
</feature>
<sequence length="316" mass="35074">MSAAPGPPTPEGLAQGEKDGQSVVLWTVGMFCIFGWDYFMNLPNEIERIWKRKFNYISCLYFFNRYYGLVEFSLVVVLITTPITNALSVESCKKIFLWQPVGALISTFISQTIMGSRVYALYGNSRVVAGCLSIIMVAEFIVHVYTLTRVFPAPQPAPGIPVPCVAIGPTQWLVGFWSIPLVYDTTTFLLTLYKTVGYWRTRVDSPTLAVLFRDGLVYFAAIFTMNLVNVVLFVTQNTTLQAANLPATLMLNILMSCRLVLNLRGSKSVVSSDGSHLSTGEEPKLETWMAHQRTQHSGLLNTTWSAPANDAKTSNA</sequence>
<dbReference type="InterPro" id="IPR045340">
    <property type="entry name" value="DUF6533"/>
</dbReference>
<feature type="transmembrane region" description="Helical" evidence="1">
    <location>
        <begin position="216"/>
        <end position="235"/>
    </location>
</feature>
<feature type="transmembrane region" description="Helical" evidence="1">
    <location>
        <begin position="176"/>
        <end position="196"/>
    </location>
</feature>
<organism evidence="3 4">
    <name type="scientific">Lyophyllum shimeji</name>
    <name type="common">Hon-shimeji</name>
    <name type="synonym">Tricholoma shimeji</name>
    <dbReference type="NCBI Taxonomy" id="47721"/>
    <lineage>
        <taxon>Eukaryota</taxon>
        <taxon>Fungi</taxon>
        <taxon>Dikarya</taxon>
        <taxon>Basidiomycota</taxon>
        <taxon>Agaricomycotina</taxon>
        <taxon>Agaricomycetes</taxon>
        <taxon>Agaricomycetidae</taxon>
        <taxon>Agaricales</taxon>
        <taxon>Tricholomatineae</taxon>
        <taxon>Lyophyllaceae</taxon>
        <taxon>Lyophyllum</taxon>
    </lineage>
</organism>
<evidence type="ECO:0000313" key="4">
    <source>
        <dbReference type="Proteomes" id="UP001063166"/>
    </source>
</evidence>
<proteinExistence type="predicted"/>
<gene>
    <name evidence="3" type="ORF">LshimejAT787_0110390</name>
</gene>
<dbReference type="EMBL" id="BRPK01000001">
    <property type="protein sequence ID" value="GLB34155.1"/>
    <property type="molecule type" value="Genomic_DNA"/>
</dbReference>
<evidence type="ECO:0000256" key="1">
    <source>
        <dbReference type="SAM" id="Phobius"/>
    </source>
</evidence>
<keyword evidence="1" id="KW-1133">Transmembrane helix</keyword>
<protein>
    <recommendedName>
        <fullName evidence="2">DUF6533 domain-containing protein</fullName>
    </recommendedName>
</protein>
<dbReference type="Proteomes" id="UP001063166">
    <property type="component" value="Unassembled WGS sequence"/>
</dbReference>
<feature type="transmembrane region" description="Helical" evidence="1">
    <location>
        <begin position="241"/>
        <end position="261"/>
    </location>
</feature>
<evidence type="ECO:0000259" key="2">
    <source>
        <dbReference type="Pfam" id="PF20151"/>
    </source>
</evidence>
<dbReference type="Pfam" id="PF20151">
    <property type="entry name" value="DUF6533"/>
    <property type="match status" value="1"/>
</dbReference>
<feature type="transmembrane region" description="Helical" evidence="1">
    <location>
        <begin position="20"/>
        <end position="39"/>
    </location>
</feature>
<keyword evidence="1" id="KW-0812">Transmembrane</keyword>
<keyword evidence="1" id="KW-0472">Membrane</keyword>
<dbReference type="OrthoDB" id="3353364at2759"/>
<reference evidence="3" key="1">
    <citation type="submission" date="2022-07" db="EMBL/GenBank/DDBJ databases">
        <title>The genome of Lyophyllum shimeji provides insight into the initial evolution of ectomycorrhizal fungal genome.</title>
        <authorList>
            <person name="Kobayashi Y."/>
            <person name="Shibata T."/>
            <person name="Hirakawa H."/>
            <person name="Shigenobu S."/>
            <person name="Nishiyama T."/>
            <person name="Yamada A."/>
            <person name="Hasebe M."/>
            <person name="Kawaguchi M."/>
        </authorList>
    </citation>
    <scope>NUCLEOTIDE SEQUENCE</scope>
    <source>
        <strain evidence="3">AT787</strain>
    </source>
</reference>
<feature type="transmembrane region" description="Helical" evidence="1">
    <location>
        <begin position="60"/>
        <end position="83"/>
    </location>
</feature>
<comment type="caution">
    <text evidence="3">The sequence shown here is derived from an EMBL/GenBank/DDBJ whole genome shotgun (WGS) entry which is preliminary data.</text>
</comment>
<name>A0A9P3PDW0_LYOSH</name>
<evidence type="ECO:0000313" key="3">
    <source>
        <dbReference type="EMBL" id="GLB34155.1"/>
    </source>
</evidence>
<accession>A0A9P3PDW0</accession>
<dbReference type="AlphaFoldDB" id="A0A9P3PDW0"/>
<feature type="transmembrane region" description="Helical" evidence="1">
    <location>
        <begin position="95"/>
        <end position="115"/>
    </location>
</feature>
<keyword evidence="4" id="KW-1185">Reference proteome</keyword>